<dbReference type="InterPro" id="IPR001708">
    <property type="entry name" value="YidC/ALB3/OXA1/COX18"/>
</dbReference>
<dbReference type="CDD" id="cd20069">
    <property type="entry name" value="5TM_Oxa1-like"/>
    <property type="match status" value="1"/>
</dbReference>
<evidence type="ECO:0000259" key="8">
    <source>
        <dbReference type="Pfam" id="PF02096"/>
    </source>
</evidence>
<name>A0A0D3K418_EMIH1</name>
<keyword evidence="3 7" id="KW-1133">Transmembrane helix</keyword>
<sequence>MCGGHTGHGPNTSYLGPFIRSWSPTMCAAIFMTAASREAVFLEDAGVMSDAYVRPRVAHALVPAAVDAQLGFWPSDLALRLVDAVHGGLDLPWWAAIAGSAVAARTALLPLSVYSLRQTTRMQAMKVPLAHIMARGQAGEDPAVIQAEMAALYAAHGTSPARIFLPALAQAPVFISFFWGLRNLAEVRPGASEGGALWFPDLGASDPTYALPLLSTGSAVALLLLAMPPPPPGASAAEVQQQRSIKLVFGGLTLVSLPVALSMPASVLVFWCCNNGFSILYTGSLNLVPGLKDALAGPLPPAAQLVASSTPAAVATPSLGGPPGGETIAAAQEAAVSSLLELAAQLEAAGKRDEAVEMATRAHALGEGALGAEHRSTRRASERLRQMGGGTEGPS</sequence>
<dbReference type="InterPro" id="IPR028055">
    <property type="entry name" value="YidC/Oxa/ALB_C"/>
</dbReference>
<reference evidence="10" key="1">
    <citation type="journal article" date="2013" name="Nature">
        <title>Pan genome of the phytoplankton Emiliania underpins its global distribution.</title>
        <authorList>
            <person name="Read B.A."/>
            <person name="Kegel J."/>
            <person name="Klute M.J."/>
            <person name="Kuo A."/>
            <person name="Lefebvre S.C."/>
            <person name="Maumus F."/>
            <person name="Mayer C."/>
            <person name="Miller J."/>
            <person name="Monier A."/>
            <person name="Salamov A."/>
            <person name="Young J."/>
            <person name="Aguilar M."/>
            <person name="Claverie J.M."/>
            <person name="Frickenhaus S."/>
            <person name="Gonzalez K."/>
            <person name="Herman E.K."/>
            <person name="Lin Y.C."/>
            <person name="Napier J."/>
            <person name="Ogata H."/>
            <person name="Sarno A.F."/>
            <person name="Shmutz J."/>
            <person name="Schroeder D."/>
            <person name="de Vargas C."/>
            <person name="Verret F."/>
            <person name="von Dassow P."/>
            <person name="Valentin K."/>
            <person name="Van de Peer Y."/>
            <person name="Wheeler G."/>
            <person name="Dacks J.B."/>
            <person name="Delwiche C.F."/>
            <person name="Dyhrman S.T."/>
            <person name="Glockner G."/>
            <person name="John U."/>
            <person name="Richards T."/>
            <person name="Worden A.Z."/>
            <person name="Zhang X."/>
            <person name="Grigoriev I.V."/>
            <person name="Allen A.E."/>
            <person name="Bidle K."/>
            <person name="Borodovsky M."/>
            <person name="Bowler C."/>
            <person name="Brownlee C."/>
            <person name="Cock J.M."/>
            <person name="Elias M."/>
            <person name="Gladyshev V.N."/>
            <person name="Groth M."/>
            <person name="Guda C."/>
            <person name="Hadaegh A."/>
            <person name="Iglesias-Rodriguez M.D."/>
            <person name="Jenkins J."/>
            <person name="Jones B.M."/>
            <person name="Lawson T."/>
            <person name="Leese F."/>
            <person name="Lindquist E."/>
            <person name="Lobanov A."/>
            <person name="Lomsadze A."/>
            <person name="Malik S.B."/>
            <person name="Marsh M.E."/>
            <person name="Mackinder L."/>
            <person name="Mock T."/>
            <person name="Mueller-Roeber B."/>
            <person name="Pagarete A."/>
            <person name="Parker M."/>
            <person name="Probert I."/>
            <person name="Quesneville H."/>
            <person name="Raines C."/>
            <person name="Rensing S.A."/>
            <person name="Riano-Pachon D.M."/>
            <person name="Richier S."/>
            <person name="Rokitta S."/>
            <person name="Shiraiwa Y."/>
            <person name="Soanes D.M."/>
            <person name="van der Giezen M."/>
            <person name="Wahlund T.M."/>
            <person name="Williams B."/>
            <person name="Wilson W."/>
            <person name="Wolfe G."/>
            <person name="Wurch L.L."/>
        </authorList>
    </citation>
    <scope>NUCLEOTIDE SEQUENCE</scope>
</reference>
<evidence type="ECO:0000313" key="10">
    <source>
        <dbReference type="Proteomes" id="UP000013827"/>
    </source>
</evidence>
<feature type="compositionally biased region" description="Basic and acidic residues" evidence="6">
    <location>
        <begin position="372"/>
        <end position="385"/>
    </location>
</feature>
<dbReference type="PANTHER" id="PTHR12428">
    <property type="entry name" value="OXA1"/>
    <property type="match status" value="1"/>
</dbReference>
<comment type="similarity">
    <text evidence="5">Belongs to the OXA1/ALB3/YidC family.</text>
</comment>
<dbReference type="Pfam" id="PF02096">
    <property type="entry name" value="60KD_IMP"/>
    <property type="match status" value="1"/>
</dbReference>
<evidence type="ECO:0000256" key="7">
    <source>
        <dbReference type="SAM" id="Phobius"/>
    </source>
</evidence>
<keyword evidence="2 5" id="KW-0812">Transmembrane</keyword>
<keyword evidence="4 7" id="KW-0472">Membrane</keyword>
<dbReference type="PANTHER" id="PTHR12428:SF65">
    <property type="entry name" value="CYTOCHROME C OXIDASE ASSEMBLY PROTEIN COX18, MITOCHONDRIAL"/>
    <property type="match status" value="1"/>
</dbReference>
<dbReference type="GO" id="GO:0032979">
    <property type="term" value="P:protein insertion into mitochondrial inner membrane from matrix"/>
    <property type="evidence" value="ECO:0007669"/>
    <property type="project" value="TreeGrafter"/>
</dbReference>
<dbReference type="AlphaFoldDB" id="A0A0D3K418"/>
<evidence type="ECO:0000256" key="5">
    <source>
        <dbReference type="RuleBase" id="RU003945"/>
    </source>
</evidence>
<dbReference type="STRING" id="2903.R1D577"/>
<evidence type="ECO:0000256" key="1">
    <source>
        <dbReference type="ARBA" id="ARBA00004141"/>
    </source>
</evidence>
<dbReference type="GO" id="GO:0005743">
    <property type="term" value="C:mitochondrial inner membrane"/>
    <property type="evidence" value="ECO:0007669"/>
    <property type="project" value="TreeGrafter"/>
</dbReference>
<dbReference type="GO" id="GO:0032977">
    <property type="term" value="F:membrane insertase activity"/>
    <property type="evidence" value="ECO:0007669"/>
    <property type="project" value="InterPro"/>
</dbReference>
<comment type="subcellular location">
    <subcellularLocation>
        <location evidence="1 5">Membrane</location>
        <topology evidence="1 5">Multi-pass membrane protein</topology>
    </subcellularLocation>
</comment>
<dbReference type="eggNOG" id="KOG1239">
    <property type="taxonomic scope" value="Eukaryota"/>
</dbReference>
<keyword evidence="10" id="KW-1185">Reference proteome</keyword>
<feature type="transmembrane region" description="Helical" evidence="7">
    <location>
        <begin position="247"/>
        <end position="271"/>
    </location>
</feature>
<dbReference type="KEGG" id="ehx:EMIHUDRAFT_232861"/>
<evidence type="ECO:0000256" key="4">
    <source>
        <dbReference type="ARBA" id="ARBA00023136"/>
    </source>
</evidence>
<protein>
    <recommendedName>
        <fullName evidence="8">Membrane insertase YidC/Oxa/ALB C-terminal domain-containing protein</fullName>
    </recommendedName>
</protein>
<dbReference type="EnsemblProtists" id="EOD30503">
    <property type="protein sequence ID" value="EOD30503"/>
    <property type="gene ID" value="EMIHUDRAFT_232861"/>
</dbReference>
<dbReference type="GeneID" id="17275777"/>
<dbReference type="RefSeq" id="XP_005782932.1">
    <property type="nucleotide sequence ID" value="XM_005782875.1"/>
</dbReference>
<evidence type="ECO:0000256" key="6">
    <source>
        <dbReference type="SAM" id="MobiDB-lite"/>
    </source>
</evidence>
<reference evidence="9" key="2">
    <citation type="submission" date="2024-10" db="UniProtKB">
        <authorList>
            <consortium name="EnsemblProtists"/>
        </authorList>
    </citation>
    <scope>IDENTIFICATION</scope>
</reference>
<dbReference type="NCBIfam" id="TIGR03592">
    <property type="entry name" value="yidC_oxa1_cterm"/>
    <property type="match status" value="1"/>
</dbReference>
<organism evidence="9 10">
    <name type="scientific">Emiliania huxleyi (strain CCMP1516)</name>
    <dbReference type="NCBI Taxonomy" id="280463"/>
    <lineage>
        <taxon>Eukaryota</taxon>
        <taxon>Haptista</taxon>
        <taxon>Haptophyta</taxon>
        <taxon>Prymnesiophyceae</taxon>
        <taxon>Isochrysidales</taxon>
        <taxon>Noelaerhabdaceae</taxon>
        <taxon>Emiliania</taxon>
    </lineage>
</organism>
<evidence type="ECO:0000313" key="9">
    <source>
        <dbReference type="EnsemblProtists" id="EOD30503"/>
    </source>
</evidence>
<dbReference type="Proteomes" id="UP000013827">
    <property type="component" value="Unassembled WGS sequence"/>
</dbReference>
<proteinExistence type="inferred from homology"/>
<feature type="domain" description="Membrane insertase YidC/Oxa/ALB C-terminal" evidence="8">
    <location>
        <begin position="93"/>
        <end position="281"/>
    </location>
</feature>
<dbReference type="HOGENOM" id="CLU_710662_0_0_1"/>
<evidence type="ECO:0000256" key="2">
    <source>
        <dbReference type="ARBA" id="ARBA00022692"/>
    </source>
</evidence>
<feature type="region of interest" description="Disordered" evidence="6">
    <location>
        <begin position="366"/>
        <end position="395"/>
    </location>
</feature>
<evidence type="ECO:0000256" key="3">
    <source>
        <dbReference type="ARBA" id="ARBA00022989"/>
    </source>
</evidence>
<accession>A0A0D3K418</accession>
<dbReference type="PaxDb" id="2903-EOD30503"/>
<feature type="transmembrane region" description="Helical" evidence="7">
    <location>
        <begin position="93"/>
        <end position="116"/>
    </location>
</feature>